<gene>
    <name evidence="1" type="ORF">SAMN05216251_10211</name>
</gene>
<evidence type="ECO:0000313" key="1">
    <source>
        <dbReference type="EMBL" id="SFE18403.1"/>
    </source>
</evidence>
<dbReference type="RefSeq" id="WP_093711764.1">
    <property type="nucleotide sequence ID" value="NZ_FONG01000002.1"/>
</dbReference>
<protein>
    <recommendedName>
        <fullName evidence="3">PH domain-containing protein</fullName>
    </recommendedName>
</protein>
<dbReference type="EMBL" id="FONG01000002">
    <property type="protein sequence ID" value="SFE18403.1"/>
    <property type="molecule type" value="Genomic_DNA"/>
</dbReference>
<organism evidence="1 2">
    <name type="scientific">Actinacidiphila alni</name>
    <dbReference type="NCBI Taxonomy" id="380248"/>
    <lineage>
        <taxon>Bacteria</taxon>
        <taxon>Bacillati</taxon>
        <taxon>Actinomycetota</taxon>
        <taxon>Actinomycetes</taxon>
        <taxon>Kitasatosporales</taxon>
        <taxon>Streptomycetaceae</taxon>
        <taxon>Actinacidiphila</taxon>
    </lineage>
</organism>
<dbReference type="OrthoDB" id="4333532at2"/>
<dbReference type="Proteomes" id="UP000199323">
    <property type="component" value="Unassembled WGS sequence"/>
</dbReference>
<sequence>MTATAREARAGRRLAGGCAALFLGLMVTLDGCAGTLTVVRAGLWTGGAVLVLVMLWPPRVTADERWLTVRGPLGARRVRVDALVCVQRYGLVAAVLELRDVRGHRLRLPMAVLEADPVLWQAVESGIRRSRERGTLLTGRRVAAAAAARVDARAAEILHASGLG</sequence>
<dbReference type="AlphaFoldDB" id="A0A1I1YJS5"/>
<accession>A0A1I1YJS5</accession>
<proteinExistence type="predicted"/>
<reference evidence="1 2" key="1">
    <citation type="submission" date="2016-10" db="EMBL/GenBank/DDBJ databases">
        <authorList>
            <person name="de Groot N.N."/>
        </authorList>
    </citation>
    <scope>NUCLEOTIDE SEQUENCE [LARGE SCALE GENOMIC DNA]</scope>
    <source>
        <strain evidence="1 2">CGMCC 4.3510</strain>
    </source>
</reference>
<evidence type="ECO:0000313" key="2">
    <source>
        <dbReference type="Proteomes" id="UP000199323"/>
    </source>
</evidence>
<dbReference type="STRING" id="380248.SAMN05216251_10211"/>
<keyword evidence="2" id="KW-1185">Reference proteome</keyword>
<evidence type="ECO:0008006" key="3">
    <source>
        <dbReference type="Google" id="ProtNLM"/>
    </source>
</evidence>
<name>A0A1I1YJS5_9ACTN</name>